<dbReference type="Gene3D" id="2.60.450.10">
    <property type="entry name" value="Lipopolysaccharide (LPS) transport protein A like domain"/>
    <property type="match status" value="1"/>
</dbReference>
<dbReference type="Proteomes" id="UP000613768">
    <property type="component" value="Unassembled WGS sequence"/>
</dbReference>
<name>A0AAW3ZN55_9GAMM</name>
<dbReference type="GO" id="GO:0017089">
    <property type="term" value="F:glycolipid transfer activity"/>
    <property type="evidence" value="ECO:0007669"/>
    <property type="project" value="TreeGrafter"/>
</dbReference>
<evidence type="ECO:0000256" key="5">
    <source>
        <dbReference type="SAM" id="SignalP"/>
    </source>
</evidence>
<feature type="chain" id="PRO_5043565603" evidence="5">
    <location>
        <begin position="20"/>
        <end position="163"/>
    </location>
</feature>
<organism evidence="7 8">
    <name type="scientific">Pseudomarimonas arenosa</name>
    <dbReference type="NCBI Taxonomy" id="2774145"/>
    <lineage>
        <taxon>Bacteria</taxon>
        <taxon>Pseudomonadati</taxon>
        <taxon>Pseudomonadota</taxon>
        <taxon>Gammaproteobacteria</taxon>
        <taxon>Lysobacterales</taxon>
        <taxon>Lysobacteraceae</taxon>
        <taxon>Pseudomarimonas</taxon>
    </lineage>
</organism>
<sequence length="163" mass="17523">MNRLLASALCLLLPLPAMALKSDREKEMSLDAGHGDIVLSDNGRALLSEGVKIEQGSLRIESRDAEIISQAGEIKQAILTGSPATVRQDLDTGGQMQARANRIDYDLASNVLLLTGSVVITQPEGELRGERVRYEIDTGQMEGGAPGSRIQMTIKPKQKAPTN</sequence>
<evidence type="ECO:0000256" key="4">
    <source>
        <dbReference type="SAM" id="MobiDB-lite"/>
    </source>
</evidence>
<dbReference type="GO" id="GO:0030288">
    <property type="term" value="C:outer membrane-bounded periplasmic space"/>
    <property type="evidence" value="ECO:0007669"/>
    <property type="project" value="TreeGrafter"/>
</dbReference>
<dbReference type="NCBIfam" id="TIGR03002">
    <property type="entry name" value="outer_YhbN_LptA"/>
    <property type="match status" value="1"/>
</dbReference>
<keyword evidence="1" id="KW-0813">Transport</keyword>
<dbReference type="EMBL" id="JACYTR010000042">
    <property type="protein sequence ID" value="MBD8527168.1"/>
    <property type="molecule type" value="Genomic_DNA"/>
</dbReference>
<keyword evidence="2 5" id="KW-0732">Signal</keyword>
<feature type="domain" description="Organic solvent tolerance-like N-terminal" evidence="6">
    <location>
        <begin position="41"/>
        <end position="139"/>
    </location>
</feature>
<feature type="signal peptide" evidence="5">
    <location>
        <begin position="1"/>
        <end position="19"/>
    </location>
</feature>
<evidence type="ECO:0000313" key="7">
    <source>
        <dbReference type="EMBL" id="MBD8527168.1"/>
    </source>
</evidence>
<dbReference type="InterPro" id="IPR014340">
    <property type="entry name" value="LptA"/>
</dbReference>
<protein>
    <submittedName>
        <fullName evidence="7">Lipopolysaccharide transport periplasmic protein LptA</fullName>
    </submittedName>
</protein>
<accession>A0AAW3ZN55</accession>
<dbReference type="PANTHER" id="PTHR36504:SF1">
    <property type="entry name" value="LIPOPOLYSACCHARIDE EXPORT SYSTEM PROTEIN LPTA"/>
    <property type="match status" value="1"/>
</dbReference>
<keyword evidence="3" id="KW-0574">Periplasm</keyword>
<dbReference type="AlphaFoldDB" id="A0AAW3ZN55"/>
<evidence type="ECO:0000256" key="1">
    <source>
        <dbReference type="ARBA" id="ARBA00022448"/>
    </source>
</evidence>
<dbReference type="GO" id="GO:0009279">
    <property type="term" value="C:cell outer membrane"/>
    <property type="evidence" value="ECO:0007669"/>
    <property type="project" value="TreeGrafter"/>
</dbReference>
<reference evidence="7 8" key="1">
    <citation type="submission" date="2020-09" db="EMBL/GenBank/DDBJ databases">
        <title>Pseudoxanthomonas sp. CAU 1598 isolated from sand of Yaerae Beach.</title>
        <authorList>
            <person name="Kim W."/>
        </authorList>
    </citation>
    <scope>NUCLEOTIDE SEQUENCE [LARGE SCALE GENOMIC DNA]</scope>
    <source>
        <strain evidence="7 8">CAU 1598</strain>
    </source>
</reference>
<gene>
    <name evidence="7" type="primary">lptA</name>
    <name evidence="7" type="ORF">IFO71_15605</name>
</gene>
<dbReference type="PANTHER" id="PTHR36504">
    <property type="entry name" value="LIPOPOLYSACCHARIDE EXPORT SYSTEM PROTEIN LPTA"/>
    <property type="match status" value="1"/>
</dbReference>
<feature type="region of interest" description="Disordered" evidence="4">
    <location>
        <begin position="139"/>
        <end position="163"/>
    </location>
</feature>
<dbReference type="InterPro" id="IPR005653">
    <property type="entry name" value="OstA-like_N"/>
</dbReference>
<dbReference type="GO" id="GO:0001530">
    <property type="term" value="F:lipopolysaccharide binding"/>
    <property type="evidence" value="ECO:0007669"/>
    <property type="project" value="InterPro"/>
</dbReference>
<evidence type="ECO:0000259" key="6">
    <source>
        <dbReference type="Pfam" id="PF03968"/>
    </source>
</evidence>
<evidence type="ECO:0000256" key="2">
    <source>
        <dbReference type="ARBA" id="ARBA00022729"/>
    </source>
</evidence>
<comment type="caution">
    <text evidence="7">The sequence shown here is derived from an EMBL/GenBank/DDBJ whole genome shotgun (WGS) entry which is preliminary data.</text>
</comment>
<evidence type="ECO:0000256" key="3">
    <source>
        <dbReference type="ARBA" id="ARBA00022764"/>
    </source>
</evidence>
<dbReference type="InterPro" id="IPR052037">
    <property type="entry name" value="LPS_export_LptA"/>
</dbReference>
<dbReference type="GO" id="GO:0015920">
    <property type="term" value="P:lipopolysaccharide transport"/>
    <property type="evidence" value="ECO:0007669"/>
    <property type="project" value="InterPro"/>
</dbReference>
<evidence type="ECO:0000313" key="8">
    <source>
        <dbReference type="Proteomes" id="UP000613768"/>
    </source>
</evidence>
<keyword evidence="8" id="KW-1185">Reference proteome</keyword>
<dbReference type="Pfam" id="PF03968">
    <property type="entry name" value="LptD_N"/>
    <property type="match status" value="1"/>
</dbReference>
<dbReference type="RefSeq" id="WP_192030588.1">
    <property type="nucleotide sequence ID" value="NZ_JACYTR010000042.1"/>
</dbReference>
<proteinExistence type="predicted"/>